<sequence>MVRAWYMDDSDSDKREPHMLDPPVFLSFEELNKKTGVDYFKFDADTWELNNELAELRKKKGTLSKMSVKFQKTLYQITTTS</sequence>
<dbReference type="SUPFAM" id="SSF51182">
    <property type="entry name" value="RmlC-like cupins"/>
    <property type="match status" value="1"/>
</dbReference>
<dbReference type="Proteomes" id="UP001497497">
    <property type="component" value="Unassembled WGS sequence"/>
</dbReference>
<dbReference type="InterPro" id="IPR014710">
    <property type="entry name" value="RmlC-like_jellyroll"/>
</dbReference>
<dbReference type="GO" id="GO:0010309">
    <property type="term" value="F:acireductone dioxygenase [iron(II)-requiring] activity"/>
    <property type="evidence" value="ECO:0007669"/>
    <property type="project" value="InterPro"/>
</dbReference>
<dbReference type="InterPro" id="IPR011051">
    <property type="entry name" value="RmlC_Cupin_sf"/>
</dbReference>
<protein>
    <submittedName>
        <fullName evidence="1">Uncharacterized protein</fullName>
    </submittedName>
</protein>
<dbReference type="AlphaFoldDB" id="A0AAV2IMA9"/>
<organism evidence="1 2">
    <name type="scientific">Lymnaea stagnalis</name>
    <name type="common">Great pond snail</name>
    <name type="synonym">Helix stagnalis</name>
    <dbReference type="NCBI Taxonomy" id="6523"/>
    <lineage>
        <taxon>Eukaryota</taxon>
        <taxon>Metazoa</taxon>
        <taxon>Spiralia</taxon>
        <taxon>Lophotrochozoa</taxon>
        <taxon>Mollusca</taxon>
        <taxon>Gastropoda</taxon>
        <taxon>Heterobranchia</taxon>
        <taxon>Euthyneura</taxon>
        <taxon>Panpulmonata</taxon>
        <taxon>Hygrophila</taxon>
        <taxon>Lymnaeoidea</taxon>
        <taxon>Lymnaeidae</taxon>
        <taxon>Lymnaea</taxon>
    </lineage>
</organism>
<reference evidence="1 2" key="1">
    <citation type="submission" date="2024-04" db="EMBL/GenBank/DDBJ databases">
        <authorList>
            <consortium name="Genoscope - CEA"/>
            <person name="William W."/>
        </authorList>
    </citation>
    <scope>NUCLEOTIDE SEQUENCE [LARGE SCALE GENOMIC DNA]</scope>
</reference>
<dbReference type="Gene3D" id="2.60.120.10">
    <property type="entry name" value="Jelly Rolls"/>
    <property type="match status" value="1"/>
</dbReference>
<proteinExistence type="predicted"/>
<dbReference type="InterPro" id="IPR004313">
    <property type="entry name" value="ARD"/>
</dbReference>
<evidence type="ECO:0000313" key="2">
    <source>
        <dbReference type="Proteomes" id="UP001497497"/>
    </source>
</evidence>
<name>A0AAV2IMA9_LYMST</name>
<dbReference type="EMBL" id="CAXITT010000929">
    <property type="protein sequence ID" value="CAL1547245.1"/>
    <property type="molecule type" value="Genomic_DNA"/>
</dbReference>
<dbReference type="Pfam" id="PF03079">
    <property type="entry name" value="ARD"/>
    <property type="match status" value="1"/>
</dbReference>
<comment type="caution">
    <text evidence="1">The sequence shown here is derived from an EMBL/GenBank/DDBJ whole genome shotgun (WGS) entry which is preliminary data.</text>
</comment>
<gene>
    <name evidence="1" type="ORF">GSLYS_00020570001</name>
</gene>
<evidence type="ECO:0000313" key="1">
    <source>
        <dbReference type="EMBL" id="CAL1547245.1"/>
    </source>
</evidence>
<keyword evidence="2" id="KW-1185">Reference proteome</keyword>
<accession>A0AAV2IMA9</accession>